<dbReference type="EMBL" id="AMQN01001545">
    <property type="status" value="NOT_ANNOTATED_CDS"/>
    <property type="molecule type" value="Genomic_DNA"/>
</dbReference>
<comment type="similarity">
    <text evidence="7">Belongs to the Nudix hydrolase family. NUDT16 subfamily.</text>
</comment>
<evidence type="ECO:0000313" key="18">
    <source>
        <dbReference type="EMBL" id="ELU03163.1"/>
    </source>
</evidence>
<sequence length="167" mass="19187">FSLQMQSRFDGNMGFPGGLMDKGPQETPVEALNRELVEEINLDLSRFACQQEDILLTHVNHSKKLVTYFYAKEVNLVEFSEIEKAVLDSEEWGTETFGVLRVPLFTMSDGYRGFPVFLANKFAGNARIQLLKAITAKNILSEDEVNTAYRKYLELQQKTEDIYRFDD</sequence>
<comment type="cofactor">
    <cofactor evidence="1">
        <name>Co(2+)</name>
        <dbReference type="ChEBI" id="CHEBI:48828"/>
    </cofactor>
</comment>
<evidence type="ECO:0000256" key="11">
    <source>
        <dbReference type="ARBA" id="ARBA00041656"/>
    </source>
</evidence>
<name>R7UH77_CAPTE</name>
<proteinExistence type="inferred from homology"/>
<dbReference type="GO" id="GO:0016077">
    <property type="term" value="P:sno(s)RNA catabolic process"/>
    <property type="evidence" value="ECO:0007669"/>
    <property type="project" value="TreeGrafter"/>
</dbReference>
<evidence type="ECO:0000256" key="14">
    <source>
        <dbReference type="ARBA" id="ARBA00047661"/>
    </source>
</evidence>
<evidence type="ECO:0000256" key="5">
    <source>
        <dbReference type="ARBA" id="ARBA00023080"/>
    </source>
</evidence>
<dbReference type="GO" id="GO:0006402">
    <property type="term" value="P:mRNA catabolic process"/>
    <property type="evidence" value="ECO:0007669"/>
    <property type="project" value="TreeGrafter"/>
</dbReference>
<evidence type="ECO:0000259" key="17">
    <source>
        <dbReference type="PROSITE" id="PS51462"/>
    </source>
</evidence>
<dbReference type="Proteomes" id="UP000014760">
    <property type="component" value="Unassembled WGS sequence"/>
</dbReference>
<feature type="domain" description="Nudix hydrolase" evidence="17">
    <location>
        <begin position="1"/>
        <end position="118"/>
    </location>
</feature>
<evidence type="ECO:0000256" key="8">
    <source>
        <dbReference type="ARBA" id="ARBA00038899"/>
    </source>
</evidence>
<dbReference type="OMA" id="CDLEANT"/>
<dbReference type="GO" id="GO:0140933">
    <property type="term" value="F:5'-(N(7)-methylguanosine 5'-triphospho)-[mRNA] hydrolase activity"/>
    <property type="evidence" value="ECO:0007669"/>
    <property type="project" value="UniProtKB-EC"/>
</dbReference>
<dbReference type="HOGENOM" id="CLU_110418_1_0_1"/>
<evidence type="ECO:0000256" key="3">
    <source>
        <dbReference type="ARBA" id="ARBA00004642"/>
    </source>
</evidence>
<dbReference type="PROSITE" id="PS51462">
    <property type="entry name" value="NUDIX"/>
    <property type="match status" value="1"/>
</dbReference>
<evidence type="ECO:0000256" key="7">
    <source>
        <dbReference type="ARBA" id="ARBA00038173"/>
    </source>
</evidence>
<protein>
    <recommendedName>
        <fullName evidence="9">U8 snoRNA-decapping enzyme</fullName>
        <ecNumber evidence="8">3.6.1.64</ecNumber>
    </recommendedName>
    <alternativeName>
        <fullName evidence="12">IDP phosphatase</fullName>
    </alternativeName>
    <alternativeName>
        <fullName evidence="10">Inosine diphosphate phosphatase</fullName>
    </alternativeName>
    <alternativeName>
        <fullName evidence="11">Nucleoside diphosphate-linked moiety X motif 16</fullName>
    </alternativeName>
    <alternativeName>
        <fullName evidence="13">m7GpppN-mRNA hydrolase</fullName>
    </alternativeName>
</protein>
<evidence type="ECO:0000256" key="6">
    <source>
        <dbReference type="ARBA" id="ARBA00023242"/>
    </source>
</evidence>
<dbReference type="GO" id="GO:1990174">
    <property type="term" value="F:phosphodiesterase decapping endonuclease activity"/>
    <property type="evidence" value="ECO:0007669"/>
    <property type="project" value="TreeGrafter"/>
</dbReference>
<evidence type="ECO:0000256" key="16">
    <source>
        <dbReference type="ARBA" id="ARBA00048945"/>
    </source>
</evidence>
<keyword evidence="6" id="KW-0539">Nucleus</keyword>
<dbReference type="OrthoDB" id="5950381at2759"/>
<reference evidence="20" key="1">
    <citation type="submission" date="2012-12" db="EMBL/GenBank/DDBJ databases">
        <authorList>
            <person name="Hellsten U."/>
            <person name="Grimwood J."/>
            <person name="Chapman J.A."/>
            <person name="Shapiro H."/>
            <person name="Aerts A."/>
            <person name="Otillar R.P."/>
            <person name="Terry A.Y."/>
            <person name="Boore J.L."/>
            <person name="Simakov O."/>
            <person name="Marletaz F."/>
            <person name="Cho S.-J."/>
            <person name="Edsinger-Gonzales E."/>
            <person name="Havlak P."/>
            <person name="Kuo D.-H."/>
            <person name="Larsson T."/>
            <person name="Lv J."/>
            <person name="Arendt D."/>
            <person name="Savage R."/>
            <person name="Osoegawa K."/>
            <person name="de Jong P."/>
            <person name="Lindberg D.R."/>
            <person name="Seaver E.C."/>
            <person name="Weisblat D.A."/>
            <person name="Putnam N.H."/>
            <person name="Grigoriev I.V."/>
            <person name="Rokhsar D.S."/>
        </authorList>
    </citation>
    <scope>NUCLEOTIDE SEQUENCE</scope>
    <source>
        <strain evidence="20">I ESC-2004</strain>
    </source>
</reference>
<dbReference type="InterPro" id="IPR054754">
    <property type="entry name" value="NudT16"/>
</dbReference>
<gene>
    <name evidence="18" type="ORF">CAPTEDRAFT_112241</name>
</gene>
<evidence type="ECO:0000256" key="1">
    <source>
        <dbReference type="ARBA" id="ARBA00001941"/>
    </source>
</evidence>
<dbReference type="GO" id="GO:0005730">
    <property type="term" value="C:nucleolus"/>
    <property type="evidence" value="ECO:0007669"/>
    <property type="project" value="UniProtKB-SubCell"/>
</dbReference>
<reference evidence="19" key="3">
    <citation type="submission" date="2015-06" db="UniProtKB">
        <authorList>
            <consortium name="EnsemblMetazoa"/>
        </authorList>
    </citation>
    <scope>IDENTIFICATION</scope>
</reference>
<evidence type="ECO:0000256" key="12">
    <source>
        <dbReference type="ARBA" id="ARBA00042015"/>
    </source>
</evidence>
<evidence type="ECO:0000313" key="19">
    <source>
        <dbReference type="EnsemblMetazoa" id="CapteP112241"/>
    </source>
</evidence>
<comment type="subcellular location">
    <subcellularLocation>
        <location evidence="2">Nucleus</location>
        <location evidence="2">Nucleolus</location>
    </subcellularLocation>
    <subcellularLocation>
        <location evidence="3">Nucleus</location>
        <location evidence="3">Nucleoplasm</location>
    </subcellularLocation>
</comment>
<evidence type="ECO:0000313" key="20">
    <source>
        <dbReference type="Proteomes" id="UP000014760"/>
    </source>
</evidence>
<dbReference type="GO" id="GO:1990003">
    <property type="term" value="F:IDP phosphatase activity"/>
    <property type="evidence" value="ECO:0007669"/>
    <property type="project" value="UniProtKB-EC"/>
</dbReference>
<comment type="catalytic activity">
    <reaction evidence="14">
        <text>a 5'-end (N(7)-methyl 5'-triphosphoguanosine)-ribonucleoside in mRNA + H2O = N(7)-methyl-GDP + a 5'-end phospho-ribonucleoside in mRNA + 2 H(+)</text>
        <dbReference type="Rhea" id="RHEA:67484"/>
        <dbReference type="Rhea" id="RHEA-COMP:15692"/>
        <dbReference type="Rhea" id="RHEA-COMP:17167"/>
        <dbReference type="ChEBI" id="CHEBI:15377"/>
        <dbReference type="ChEBI" id="CHEBI:15378"/>
        <dbReference type="ChEBI" id="CHEBI:63714"/>
        <dbReference type="ChEBI" id="CHEBI:138282"/>
        <dbReference type="ChEBI" id="CHEBI:156461"/>
        <dbReference type="EC" id="3.6.1.62"/>
    </reaction>
    <physiologicalReaction direction="left-to-right" evidence="14">
        <dbReference type="Rhea" id="RHEA:67485"/>
    </physiologicalReaction>
</comment>
<dbReference type="Pfam" id="PF22327">
    <property type="entry name" value="Nudt16-like"/>
    <property type="match status" value="1"/>
</dbReference>
<comment type="catalytic activity">
    <reaction evidence="15">
        <text>IDP + H2O = IMP + phosphate + H(+)</text>
        <dbReference type="Rhea" id="RHEA:35207"/>
        <dbReference type="ChEBI" id="CHEBI:15377"/>
        <dbReference type="ChEBI" id="CHEBI:15378"/>
        <dbReference type="ChEBI" id="CHEBI:43474"/>
        <dbReference type="ChEBI" id="CHEBI:58053"/>
        <dbReference type="ChEBI" id="CHEBI:58280"/>
        <dbReference type="EC" id="3.6.1.64"/>
    </reaction>
    <physiologicalReaction direction="left-to-right" evidence="15">
        <dbReference type="Rhea" id="RHEA:35208"/>
    </physiologicalReaction>
</comment>
<accession>R7UH77</accession>
<dbReference type="InterPro" id="IPR015797">
    <property type="entry name" value="NUDIX_hydrolase-like_dom_sf"/>
</dbReference>
<dbReference type="PANTHER" id="PTHR31699:SF1">
    <property type="entry name" value="U8 SNORNA-DECAPPING ENZYME"/>
    <property type="match status" value="1"/>
</dbReference>
<evidence type="ECO:0000256" key="9">
    <source>
        <dbReference type="ARBA" id="ARBA00039871"/>
    </source>
</evidence>
<evidence type="ECO:0000256" key="13">
    <source>
        <dbReference type="ARBA" id="ARBA00043162"/>
    </source>
</evidence>
<organism evidence="18">
    <name type="scientific">Capitella teleta</name>
    <name type="common">Polychaete worm</name>
    <dbReference type="NCBI Taxonomy" id="283909"/>
    <lineage>
        <taxon>Eukaryota</taxon>
        <taxon>Metazoa</taxon>
        <taxon>Spiralia</taxon>
        <taxon>Lophotrochozoa</taxon>
        <taxon>Annelida</taxon>
        <taxon>Polychaeta</taxon>
        <taxon>Sedentaria</taxon>
        <taxon>Scolecida</taxon>
        <taxon>Capitellidae</taxon>
        <taxon>Capitella</taxon>
    </lineage>
</organism>
<dbReference type="EnsemblMetazoa" id="CapteT112241">
    <property type="protein sequence ID" value="CapteP112241"/>
    <property type="gene ID" value="CapteG112241"/>
</dbReference>
<keyword evidence="5" id="KW-0546">Nucleotide metabolism</keyword>
<dbReference type="GO" id="GO:0030515">
    <property type="term" value="F:snoRNA binding"/>
    <property type="evidence" value="ECO:0007669"/>
    <property type="project" value="TreeGrafter"/>
</dbReference>
<evidence type="ECO:0000256" key="15">
    <source>
        <dbReference type="ARBA" id="ARBA00047875"/>
    </source>
</evidence>
<dbReference type="STRING" id="283909.R7UH77"/>
<dbReference type="GO" id="GO:0005654">
    <property type="term" value="C:nucleoplasm"/>
    <property type="evidence" value="ECO:0007669"/>
    <property type="project" value="UniProtKB-SubCell"/>
</dbReference>
<dbReference type="GO" id="GO:0009117">
    <property type="term" value="P:nucleotide metabolic process"/>
    <property type="evidence" value="ECO:0007669"/>
    <property type="project" value="UniProtKB-KW"/>
</dbReference>
<feature type="non-terminal residue" evidence="18">
    <location>
        <position position="1"/>
    </location>
</feature>
<dbReference type="AlphaFoldDB" id="R7UH77"/>
<dbReference type="InterPro" id="IPR000086">
    <property type="entry name" value="NUDIX_hydrolase_dom"/>
</dbReference>
<keyword evidence="20" id="KW-1185">Reference proteome</keyword>
<evidence type="ECO:0000256" key="10">
    <source>
        <dbReference type="ARBA" id="ARBA00041450"/>
    </source>
</evidence>
<evidence type="ECO:0000256" key="4">
    <source>
        <dbReference type="ARBA" id="ARBA00022884"/>
    </source>
</evidence>
<dbReference type="Gene3D" id="3.90.79.10">
    <property type="entry name" value="Nucleoside Triphosphate Pyrophosphohydrolase"/>
    <property type="match status" value="1"/>
</dbReference>
<keyword evidence="4" id="KW-0694">RNA-binding</keyword>
<dbReference type="SUPFAM" id="SSF55811">
    <property type="entry name" value="Nudix"/>
    <property type="match status" value="1"/>
</dbReference>
<comment type="catalytic activity">
    <reaction evidence="16">
        <text>dIDP + H2O = dIMP + phosphate + H(+)</text>
        <dbReference type="Rhea" id="RHEA:35211"/>
        <dbReference type="ChEBI" id="CHEBI:15377"/>
        <dbReference type="ChEBI" id="CHEBI:15378"/>
        <dbReference type="ChEBI" id="CHEBI:43474"/>
        <dbReference type="ChEBI" id="CHEBI:61194"/>
        <dbReference type="ChEBI" id="CHEBI:62286"/>
        <dbReference type="EC" id="3.6.1.64"/>
    </reaction>
    <physiologicalReaction direction="left-to-right" evidence="16">
        <dbReference type="Rhea" id="RHEA:35212"/>
    </physiologicalReaction>
</comment>
<evidence type="ECO:0000256" key="2">
    <source>
        <dbReference type="ARBA" id="ARBA00004604"/>
    </source>
</evidence>
<dbReference type="PANTHER" id="PTHR31699">
    <property type="entry name" value="NUDIX T16 FAMILY MEMBER"/>
    <property type="match status" value="1"/>
</dbReference>
<dbReference type="EC" id="3.6.1.64" evidence="8"/>
<dbReference type="EMBL" id="KB303456">
    <property type="protein sequence ID" value="ELU03163.1"/>
    <property type="molecule type" value="Genomic_DNA"/>
</dbReference>
<reference evidence="18 20" key="2">
    <citation type="journal article" date="2013" name="Nature">
        <title>Insights into bilaterian evolution from three spiralian genomes.</title>
        <authorList>
            <person name="Simakov O."/>
            <person name="Marletaz F."/>
            <person name="Cho S.J."/>
            <person name="Edsinger-Gonzales E."/>
            <person name="Havlak P."/>
            <person name="Hellsten U."/>
            <person name="Kuo D.H."/>
            <person name="Larsson T."/>
            <person name="Lv J."/>
            <person name="Arendt D."/>
            <person name="Savage R."/>
            <person name="Osoegawa K."/>
            <person name="de Jong P."/>
            <person name="Grimwood J."/>
            <person name="Chapman J.A."/>
            <person name="Shapiro H."/>
            <person name="Aerts A."/>
            <person name="Otillar R.P."/>
            <person name="Terry A.Y."/>
            <person name="Boore J.L."/>
            <person name="Grigoriev I.V."/>
            <person name="Lindberg D.R."/>
            <person name="Seaver E.C."/>
            <person name="Weisblat D.A."/>
            <person name="Putnam N.H."/>
            <person name="Rokhsar D.S."/>
        </authorList>
    </citation>
    <scope>NUCLEOTIDE SEQUENCE</scope>
    <source>
        <strain evidence="18 20">I ESC-2004</strain>
    </source>
</reference>